<evidence type="ECO:0000256" key="2">
    <source>
        <dbReference type="ARBA" id="ARBA00022481"/>
    </source>
</evidence>
<dbReference type="PROSITE" id="PS00409">
    <property type="entry name" value="PROKAR_NTER_METHYL"/>
    <property type="match status" value="1"/>
</dbReference>
<dbReference type="GO" id="GO:0015628">
    <property type="term" value="P:protein secretion by the type II secretion system"/>
    <property type="evidence" value="ECO:0007669"/>
    <property type="project" value="InterPro"/>
</dbReference>
<comment type="subcellular location">
    <subcellularLocation>
        <location evidence="1">Membrane</location>
        <topology evidence="1">Single-pass membrane protein</topology>
    </subcellularLocation>
</comment>
<dbReference type="InterPro" id="IPR045584">
    <property type="entry name" value="Pilin-like"/>
</dbReference>
<dbReference type="AlphaFoldDB" id="A0A0G1Y2L9"/>
<keyword evidence="5" id="KW-0472">Membrane</keyword>
<evidence type="ECO:0000256" key="1">
    <source>
        <dbReference type="ARBA" id="ARBA00004167"/>
    </source>
</evidence>
<protein>
    <submittedName>
        <fullName evidence="6">General secretion pathway protein G</fullName>
    </submittedName>
</protein>
<dbReference type="Proteomes" id="UP000033852">
    <property type="component" value="Unassembled WGS sequence"/>
</dbReference>
<comment type="caution">
    <text evidence="6">The sequence shown here is derived from an EMBL/GenBank/DDBJ whole genome shotgun (WGS) entry which is preliminary data.</text>
</comment>
<name>A0A0G1Y2L9_9BACT</name>
<dbReference type="EMBL" id="LCRR01000009">
    <property type="protein sequence ID" value="KKW37415.1"/>
    <property type="molecule type" value="Genomic_DNA"/>
</dbReference>
<dbReference type="SUPFAM" id="SSF54523">
    <property type="entry name" value="Pili subunits"/>
    <property type="match status" value="1"/>
</dbReference>
<dbReference type="PANTHER" id="PTHR30093:SF44">
    <property type="entry name" value="TYPE II SECRETION SYSTEM CORE PROTEIN G"/>
    <property type="match status" value="1"/>
</dbReference>
<evidence type="ECO:0000313" key="7">
    <source>
        <dbReference type="Proteomes" id="UP000033852"/>
    </source>
</evidence>
<evidence type="ECO:0000256" key="4">
    <source>
        <dbReference type="ARBA" id="ARBA00022989"/>
    </source>
</evidence>
<dbReference type="Pfam" id="PF07963">
    <property type="entry name" value="N_methyl"/>
    <property type="match status" value="1"/>
</dbReference>
<proteinExistence type="predicted"/>
<evidence type="ECO:0000313" key="6">
    <source>
        <dbReference type="EMBL" id="KKW37415.1"/>
    </source>
</evidence>
<gene>
    <name evidence="6" type="ORF">UY86_C0009G0049</name>
</gene>
<organism evidence="6 7">
    <name type="scientific">Candidatus Adlerbacteria bacterium GW2011_GWB1_54_7</name>
    <dbReference type="NCBI Taxonomy" id="1618607"/>
    <lineage>
        <taxon>Bacteria</taxon>
        <taxon>Candidatus Adleribacteriota</taxon>
    </lineage>
</organism>
<accession>A0A0G1Y2L9</accession>
<evidence type="ECO:0000256" key="3">
    <source>
        <dbReference type="ARBA" id="ARBA00022692"/>
    </source>
</evidence>
<dbReference type="GO" id="GO:0015627">
    <property type="term" value="C:type II protein secretion system complex"/>
    <property type="evidence" value="ECO:0007669"/>
    <property type="project" value="InterPro"/>
</dbReference>
<dbReference type="GO" id="GO:0016020">
    <property type="term" value="C:membrane"/>
    <property type="evidence" value="ECO:0007669"/>
    <property type="project" value="UniProtKB-SubCell"/>
</dbReference>
<dbReference type="Gene3D" id="3.30.700.10">
    <property type="entry name" value="Glycoprotein, Type 4 Pilin"/>
    <property type="match status" value="1"/>
</dbReference>
<dbReference type="InterPro" id="IPR012902">
    <property type="entry name" value="N_methyl_site"/>
</dbReference>
<dbReference type="STRING" id="1618607.UY86_C0009G0049"/>
<reference evidence="6 7" key="1">
    <citation type="journal article" date="2015" name="Nature">
        <title>rRNA introns, odd ribosomes, and small enigmatic genomes across a large radiation of phyla.</title>
        <authorList>
            <person name="Brown C.T."/>
            <person name="Hug L.A."/>
            <person name="Thomas B.C."/>
            <person name="Sharon I."/>
            <person name="Castelle C.J."/>
            <person name="Singh A."/>
            <person name="Wilkins M.J."/>
            <person name="Williams K.H."/>
            <person name="Banfield J.F."/>
        </authorList>
    </citation>
    <scope>NUCLEOTIDE SEQUENCE [LARGE SCALE GENOMIC DNA]</scope>
</reference>
<dbReference type="InterPro" id="IPR000983">
    <property type="entry name" value="Bac_GSPG_pilin"/>
</dbReference>
<keyword evidence="2" id="KW-0488">Methylation</keyword>
<dbReference type="PRINTS" id="PR00813">
    <property type="entry name" value="BCTERIALGSPG"/>
</dbReference>
<keyword evidence="3" id="KW-0812">Transmembrane</keyword>
<dbReference type="NCBIfam" id="TIGR02532">
    <property type="entry name" value="IV_pilin_GFxxxE"/>
    <property type="match status" value="1"/>
</dbReference>
<evidence type="ECO:0000256" key="5">
    <source>
        <dbReference type="ARBA" id="ARBA00023136"/>
    </source>
</evidence>
<keyword evidence="4" id="KW-1133">Transmembrane helix</keyword>
<sequence length="188" mass="19646">MRRGFTLIELLVVVAIIGLLASIVTVSLTSARAKGRDARRIADIKTIEVSLRMYYTDNGMYPKNIYGSGASAPDSGLAPTYLPRVPTDPNQSGACTGAEAACYKYISFKSGTGSSVCNAGMPPVTYHIGAPIEDTVNTYLAQDLDTSATISGYTACTTGVPNPTFDGNAQGCVGTSPAAPDSCYDLRP</sequence>
<dbReference type="PANTHER" id="PTHR30093">
    <property type="entry name" value="GENERAL SECRETION PATHWAY PROTEIN G"/>
    <property type="match status" value="1"/>
</dbReference>